<feature type="compositionally biased region" description="Polar residues" evidence="1">
    <location>
        <begin position="1"/>
        <end position="16"/>
    </location>
</feature>
<evidence type="ECO:0000313" key="2">
    <source>
        <dbReference type="EMBL" id="CCX34788.1"/>
    </source>
</evidence>
<dbReference type="AlphaFoldDB" id="U4LY98"/>
<sequence>MPNELSSVTPNGTNKPSEVRMPNGTVLITLKTLDLNQDLGEICMYVCTCTLKTPVRNKKCLKPRLPRAPGILPLKKIFFFFWFRKIQKSHQNSSGCKLGVAG</sequence>
<accession>U4LY98</accession>
<reference evidence="2 3" key="1">
    <citation type="journal article" date="2013" name="PLoS Genet.">
        <title>The genome and development-dependent transcriptomes of Pyronema confluens: a window into fungal evolution.</title>
        <authorList>
            <person name="Traeger S."/>
            <person name="Altegoer F."/>
            <person name="Freitag M."/>
            <person name="Gabaldon T."/>
            <person name="Kempken F."/>
            <person name="Kumar A."/>
            <person name="Marcet-Houben M."/>
            <person name="Poggeler S."/>
            <person name="Stajich J.E."/>
            <person name="Nowrousian M."/>
        </authorList>
    </citation>
    <scope>NUCLEOTIDE SEQUENCE [LARGE SCALE GENOMIC DNA]</scope>
    <source>
        <strain evidence="3">CBS 100304</strain>
        <tissue evidence="2">Vegetative mycelium</tissue>
    </source>
</reference>
<name>U4LY98_PYROM</name>
<gene>
    <name evidence="2" type="ORF">PCON_04305</name>
</gene>
<dbReference type="EMBL" id="HF936631">
    <property type="protein sequence ID" value="CCX34788.1"/>
    <property type="molecule type" value="Genomic_DNA"/>
</dbReference>
<keyword evidence="3" id="KW-1185">Reference proteome</keyword>
<evidence type="ECO:0000256" key="1">
    <source>
        <dbReference type="SAM" id="MobiDB-lite"/>
    </source>
</evidence>
<protein>
    <submittedName>
        <fullName evidence="2">Uncharacterized protein</fullName>
    </submittedName>
</protein>
<feature type="region of interest" description="Disordered" evidence="1">
    <location>
        <begin position="1"/>
        <end position="20"/>
    </location>
</feature>
<evidence type="ECO:0000313" key="3">
    <source>
        <dbReference type="Proteomes" id="UP000018144"/>
    </source>
</evidence>
<organism evidence="2 3">
    <name type="scientific">Pyronema omphalodes (strain CBS 100304)</name>
    <name type="common">Pyronema confluens</name>
    <dbReference type="NCBI Taxonomy" id="1076935"/>
    <lineage>
        <taxon>Eukaryota</taxon>
        <taxon>Fungi</taxon>
        <taxon>Dikarya</taxon>
        <taxon>Ascomycota</taxon>
        <taxon>Pezizomycotina</taxon>
        <taxon>Pezizomycetes</taxon>
        <taxon>Pezizales</taxon>
        <taxon>Pyronemataceae</taxon>
        <taxon>Pyronema</taxon>
    </lineage>
</organism>
<proteinExistence type="predicted"/>
<dbReference type="Proteomes" id="UP000018144">
    <property type="component" value="Unassembled WGS sequence"/>
</dbReference>